<dbReference type="EMBL" id="BAABHK010000001">
    <property type="protein sequence ID" value="GAA4620708.1"/>
    <property type="molecule type" value="Genomic_DNA"/>
</dbReference>
<dbReference type="Pfam" id="PF13560">
    <property type="entry name" value="HTH_31"/>
    <property type="match status" value="1"/>
</dbReference>
<protein>
    <submittedName>
        <fullName evidence="2">Helix-turn-helix transcriptional regulator</fullName>
    </submittedName>
</protein>
<dbReference type="InterPro" id="IPR043917">
    <property type="entry name" value="DUF5753"/>
</dbReference>
<keyword evidence="3" id="KW-1185">Reference proteome</keyword>
<evidence type="ECO:0000313" key="3">
    <source>
        <dbReference type="Proteomes" id="UP001501442"/>
    </source>
</evidence>
<comment type="caution">
    <text evidence="2">The sequence shown here is derived from an EMBL/GenBank/DDBJ whole genome shotgun (WGS) entry which is preliminary data.</text>
</comment>
<accession>A0ABP8U3D6</accession>
<gene>
    <name evidence="2" type="ORF">GCM10023196_005770</name>
</gene>
<sequence>MANSSGFVSYFGTELRRHRERLGWQREQLADSVPWSVWTVASVEQGRRKPPPGFGEHADALFNLPGVMTELAKKAQDDSTAFRDLVELEERVVAISEYDMRLVSGLLQTRSYARALHEVPGNGLSPEEIGHSVERRMKRQEIFSRQPPPTFHVVIDEAVLCRRIGDATVMREQLTTLAAPRPNLTLQVLPFSAGAHDAVGGPLLLLRLPDEPDVAYADGWAQGQLIDTPTEVLRAQRSFEQLAALALPPDLSAEMIRAYAEEA</sequence>
<organism evidence="2 3">
    <name type="scientific">Actinoallomurus vinaceus</name>
    <dbReference type="NCBI Taxonomy" id="1080074"/>
    <lineage>
        <taxon>Bacteria</taxon>
        <taxon>Bacillati</taxon>
        <taxon>Actinomycetota</taxon>
        <taxon>Actinomycetes</taxon>
        <taxon>Streptosporangiales</taxon>
        <taxon>Thermomonosporaceae</taxon>
        <taxon>Actinoallomurus</taxon>
    </lineage>
</organism>
<feature type="domain" description="DUF5753" evidence="1">
    <location>
        <begin position="82"/>
        <end position="257"/>
    </location>
</feature>
<name>A0ABP8U3D6_9ACTN</name>
<dbReference type="Proteomes" id="UP001501442">
    <property type="component" value="Unassembled WGS sequence"/>
</dbReference>
<dbReference type="CDD" id="cd00093">
    <property type="entry name" value="HTH_XRE"/>
    <property type="match status" value="1"/>
</dbReference>
<dbReference type="SUPFAM" id="SSF47413">
    <property type="entry name" value="lambda repressor-like DNA-binding domains"/>
    <property type="match status" value="1"/>
</dbReference>
<dbReference type="Pfam" id="PF19054">
    <property type="entry name" value="DUF5753"/>
    <property type="match status" value="1"/>
</dbReference>
<proteinExistence type="predicted"/>
<dbReference type="InterPro" id="IPR010982">
    <property type="entry name" value="Lambda_DNA-bd_dom_sf"/>
</dbReference>
<dbReference type="InterPro" id="IPR001387">
    <property type="entry name" value="Cro/C1-type_HTH"/>
</dbReference>
<evidence type="ECO:0000259" key="1">
    <source>
        <dbReference type="Pfam" id="PF19054"/>
    </source>
</evidence>
<dbReference type="RefSeq" id="WP_345429018.1">
    <property type="nucleotide sequence ID" value="NZ_BAABHK010000001.1"/>
</dbReference>
<dbReference type="Gene3D" id="1.10.260.40">
    <property type="entry name" value="lambda repressor-like DNA-binding domains"/>
    <property type="match status" value="1"/>
</dbReference>
<evidence type="ECO:0000313" key="2">
    <source>
        <dbReference type="EMBL" id="GAA4620708.1"/>
    </source>
</evidence>
<reference evidence="3" key="1">
    <citation type="journal article" date="2019" name="Int. J. Syst. Evol. Microbiol.">
        <title>The Global Catalogue of Microorganisms (GCM) 10K type strain sequencing project: providing services to taxonomists for standard genome sequencing and annotation.</title>
        <authorList>
            <consortium name="The Broad Institute Genomics Platform"/>
            <consortium name="The Broad Institute Genome Sequencing Center for Infectious Disease"/>
            <person name="Wu L."/>
            <person name="Ma J."/>
        </authorList>
    </citation>
    <scope>NUCLEOTIDE SEQUENCE [LARGE SCALE GENOMIC DNA]</scope>
    <source>
        <strain evidence="3">JCM 17939</strain>
    </source>
</reference>